<dbReference type="SUPFAM" id="SSF75304">
    <property type="entry name" value="Amidase signature (AS) enzymes"/>
    <property type="match status" value="1"/>
</dbReference>
<dbReference type="eggNOG" id="COG0154">
    <property type="taxonomic scope" value="Bacteria"/>
</dbReference>
<evidence type="ECO:0000313" key="4">
    <source>
        <dbReference type="Proteomes" id="UP000013782"/>
    </source>
</evidence>
<dbReference type="STRING" id="160454.RV10_GL002423"/>
<dbReference type="InterPro" id="IPR023631">
    <property type="entry name" value="Amidase_dom"/>
</dbReference>
<dbReference type="InterPro" id="IPR053844">
    <property type="entry name" value="AH_C"/>
</dbReference>
<evidence type="ECO:0000259" key="1">
    <source>
        <dbReference type="Pfam" id="PF01425"/>
    </source>
</evidence>
<keyword evidence="4" id="KW-1185">Reference proteome</keyword>
<dbReference type="Gene3D" id="1.20.58.1700">
    <property type="match status" value="1"/>
</dbReference>
<sequence length="506" mass="55520">MEKLTIRHLQEGYRRQAFTIEEVIDQLLVRIEEFADYNIWLHVLDKAEIMTYVKELEAAGPQNKPLWGIPFAIKDNIDLAKVPTTAACPAFSYIPEESAVVVQQLIQAGAIPIGKTNMDQFATGLVGTRSPHGATKNALNPELISGGSSSGSAVAVALGQVCFSLGTDTAGSGRVPAALNNIIGYKAALDSYSTKGVVPACESLDCVSVFGNTIEDIQLIDQQLASLTTKAGESNAPQKVFLPDQLEFFGPFAKLYELSWKQTVTYFKENAEVELISMAEIQQVARSLYEGPFVVEREVAIGDFASQHPEAIIGPLATILKQAQQTDYSAKQLFEAQHFCQQVEAKVKHQLRGSLLLLPTCTGTWRIDQVMADPIFTNSQMGLYTNHCNLLNLSAIALPSPVDSKLPFGITLFSVPEEESLLKSYAAAIEKAQQKTKLVVCGLHMRGFPLEKDLLAHGAEFYGEAKTANSYRLYEVKTEVRKPALVKCEDHSAKLKSKFGRSLMRR</sequence>
<evidence type="ECO:0000313" key="3">
    <source>
        <dbReference type="EMBL" id="EOH90894.1"/>
    </source>
</evidence>
<dbReference type="InterPro" id="IPR036928">
    <property type="entry name" value="AS_sf"/>
</dbReference>
<evidence type="ECO:0000259" key="2">
    <source>
        <dbReference type="Pfam" id="PF21986"/>
    </source>
</evidence>
<dbReference type="Gene3D" id="3.10.490.10">
    <property type="entry name" value="Gamma-glutamyl cyclotransferase-like"/>
    <property type="match status" value="1"/>
</dbReference>
<organism evidence="3 4">
    <name type="scientific">Enterococcus pallens ATCC BAA-351</name>
    <dbReference type="NCBI Taxonomy" id="1158607"/>
    <lineage>
        <taxon>Bacteria</taxon>
        <taxon>Bacillati</taxon>
        <taxon>Bacillota</taxon>
        <taxon>Bacilli</taxon>
        <taxon>Lactobacillales</taxon>
        <taxon>Enterococcaceae</taxon>
        <taxon>Enterococcus</taxon>
    </lineage>
</organism>
<feature type="domain" description="Amidase" evidence="1">
    <location>
        <begin position="22"/>
        <end position="237"/>
    </location>
</feature>
<dbReference type="PATRIC" id="fig|1158607.3.peg.3426"/>
<reference evidence="3 4" key="1">
    <citation type="submission" date="2013-02" db="EMBL/GenBank/DDBJ databases">
        <title>The Genome Sequence of Enterococcus pallens BAA-351.</title>
        <authorList>
            <consortium name="The Broad Institute Genome Sequencing Platform"/>
            <consortium name="The Broad Institute Genome Sequencing Center for Infectious Disease"/>
            <person name="Earl A.M."/>
            <person name="Gilmore M.S."/>
            <person name="Lebreton F."/>
            <person name="Walker B."/>
            <person name="Young S.K."/>
            <person name="Zeng Q."/>
            <person name="Gargeya S."/>
            <person name="Fitzgerald M."/>
            <person name="Haas B."/>
            <person name="Abouelleil A."/>
            <person name="Alvarado L."/>
            <person name="Arachchi H.M."/>
            <person name="Berlin A.M."/>
            <person name="Chapman S.B."/>
            <person name="Dewar J."/>
            <person name="Goldberg J."/>
            <person name="Griggs A."/>
            <person name="Gujja S."/>
            <person name="Hansen M."/>
            <person name="Howarth C."/>
            <person name="Imamovic A."/>
            <person name="Larimer J."/>
            <person name="McCowan C."/>
            <person name="Murphy C."/>
            <person name="Neiman D."/>
            <person name="Pearson M."/>
            <person name="Priest M."/>
            <person name="Roberts A."/>
            <person name="Saif S."/>
            <person name="Shea T."/>
            <person name="Sisk P."/>
            <person name="Sykes S."/>
            <person name="Wortman J."/>
            <person name="Nusbaum C."/>
            <person name="Birren B."/>
        </authorList>
    </citation>
    <scope>NUCLEOTIDE SEQUENCE [LARGE SCALE GENOMIC DNA]</scope>
    <source>
        <strain evidence="3 4">ATCC BAA-351</strain>
    </source>
</reference>
<feature type="domain" description="Allophanate hydrolase C-terminal" evidence="2">
    <location>
        <begin position="437"/>
        <end position="495"/>
    </location>
</feature>
<dbReference type="PANTHER" id="PTHR11895:SF169">
    <property type="entry name" value="GLUTAMYL-TRNA(GLN) AMIDOTRANSFERASE"/>
    <property type="match status" value="1"/>
</dbReference>
<comment type="caution">
    <text evidence="3">The sequence shown here is derived from an EMBL/GenBank/DDBJ whole genome shotgun (WGS) entry which is preliminary data.</text>
</comment>
<dbReference type="EMBL" id="AJAQ01000035">
    <property type="protein sequence ID" value="EOH90894.1"/>
    <property type="molecule type" value="Genomic_DNA"/>
</dbReference>
<dbReference type="Pfam" id="PF21986">
    <property type="entry name" value="AH_C"/>
    <property type="match status" value="1"/>
</dbReference>
<dbReference type="PANTHER" id="PTHR11895">
    <property type="entry name" value="TRANSAMIDASE"/>
    <property type="match status" value="1"/>
</dbReference>
<dbReference type="AlphaFoldDB" id="R2SS17"/>
<dbReference type="Proteomes" id="UP000013782">
    <property type="component" value="Unassembled WGS sequence"/>
</dbReference>
<dbReference type="HOGENOM" id="CLU_009600_0_1_9"/>
<proteinExistence type="predicted"/>
<dbReference type="Gene3D" id="3.90.1300.10">
    <property type="entry name" value="Amidase signature (AS) domain"/>
    <property type="match status" value="1"/>
</dbReference>
<keyword evidence="3" id="KW-0378">Hydrolase</keyword>
<accession>R2SS17</accession>
<name>R2SS17_9ENTE</name>
<dbReference type="NCBIfam" id="NF006043">
    <property type="entry name" value="PRK08186.1"/>
    <property type="match status" value="1"/>
</dbReference>
<dbReference type="GO" id="GO:0016787">
    <property type="term" value="F:hydrolase activity"/>
    <property type="evidence" value="ECO:0007669"/>
    <property type="project" value="UniProtKB-KW"/>
</dbReference>
<gene>
    <name evidence="3" type="ORF">UAU_03433</name>
</gene>
<protein>
    <submittedName>
        <fullName evidence="3">Allophanate hydrolase</fullName>
    </submittedName>
</protein>
<dbReference type="InterPro" id="IPR000120">
    <property type="entry name" value="Amidase"/>
</dbReference>
<dbReference type="Pfam" id="PF01425">
    <property type="entry name" value="Amidase"/>
    <property type="match status" value="1"/>
</dbReference>